<dbReference type="CDD" id="cd00056">
    <property type="entry name" value="ENDO3c"/>
    <property type="match status" value="1"/>
</dbReference>
<dbReference type="FunFam" id="1.10.1670.10:FF:000001">
    <property type="entry name" value="Endonuclease III"/>
    <property type="match status" value="1"/>
</dbReference>
<sequence length="240" mass="27000">MANTLPRVPVGTILRTLEDLYPDAHCELDHRNPYELLIATILSAQCTDKRVNMITPELFEHYPTPGAMAKASLEDVERLIAQCGLYKMKAKNIVETSRRISDEHGGEVPNTMETLVALPGVGRKTANVVLSNAFGVPAIAVDTHVQRVSNRLGLADSDDVHETEQQLMRRIPKAQWTQAHHWLIFHGRRVCNARQPQCSRCELAVSCRTFRESAKRQKRKRAREQSTVRDSRKGLGDDLG</sequence>
<keyword evidence="15" id="KW-0255">Endonuclease</keyword>
<comment type="similarity">
    <text evidence="1 12">Belongs to the Nth/MutY family.</text>
</comment>
<feature type="binding site" evidence="12">
    <location>
        <position position="198"/>
    </location>
    <ligand>
        <name>[4Fe-4S] cluster</name>
        <dbReference type="ChEBI" id="CHEBI:49883"/>
    </ligand>
</feature>
<comment type="cofactor">
    <cofactor evidence="12">
        <name>[4Fe-4S] cluster</name>
        <dbReference type="ChEBI" id="CHEBI:49883"/>
    </cofactor>
    <text evidence="12">Binds 1 [4Fe-4S] cluster.</text>
</comment>
<evidence type="ECO:0000256" key="8">
    <source>
        <dbReference type="ARBA" id="ARBA00023125"/>
    </source>
</evidence>
<dbReference type="NCBIfam" id="TIGR01083">
    <property type="entry name" value="nth"/>
    <property type="match status" value="1"/>
</dbReference>
<evidence type="ECO:0000256" key="11">
    <source>
        <dbReference type="ARBA" id="ARBA00023295"/>
    </source>
</evidence>
<dbReference type="PROSITE" id="PS01155">
    <property type="entry name" value="ENDONUCLEASE_III_2"/>
    <property type="match status" value="1"/>
</dbReference>
<keyword evidence="8 12" id="KW-0238">DNA-binding</keyword>
<feature type="domain" description="HhH-GPD" evidence="14">
    <location>
        <begin position="42"/>
        <end position="189"/>
    </location>
</feature>
<dbReference type="GO" id="GO:0019104">
    <property type="term" value="F:DNA N-glycosylase activity"/>
    <property type="evidence" value="ECO:0007669"/>
    <property type="project" value="UniProtKB-UniRule"/>
</dbReference>
<proteinExistence type="inferred from homology"/>
<dbReference type="FunFam" id="1.10.340.30:FF:000001">
    <property type="entry name" value="Endonuclease III"/>
    <property type="match status" value="1"/>
</dbReference>
<evidence type="ECO:0000256" key="6">
    <source>
        <dbReference type="ARBA" id="ARBA00023004"/>
    </source>
</evidence>
<dbReference type="Gene3D" id="1.10.340.30">
    <property type="entry name" value="Hypothetical protein, domain 2"/>
    <property type="match status" value="1"/>
</dbReference>
<dbReference type="InterPro" id="IPR003265">
    <property type="entry name" value="HhH-GPD_domain"/>
</dbReference>
<dbReference type="GO" id="GO:0051539">
    <property type="term" value="F:4 iron, 4 sulfur cluster binding"/>
    <property type="evidence" value="ECO:0007669"/>
    <property type="project" value="UniProtKB-UniRule"/>
</dbReference>
<comment type="catalytic activity">
    <reaction evidence="12">
        <text>2'-deoxyribonucleotide-(2'-deoxyribose 5'-phosphate)-2'-deoxyribonucleotide-DNA = a 3'-end 2'-deoxyribonucleotide-(2,3-dehydro-2,3-deoxyribose 5'-phosphate)-DNA + a 5'-end 5'-phospho-2'-deoxyribonucleoside-DNA + H(+)</text>
        <dbReference type="Rhea" id="RHEA:66592"/>
        <dbReference type="Rhea" id="RHEA-COMP:13180"/>
        <dbReference type="Rhea" id="RHEA-COMP:16897"/>
        <dbReference type="Rhea" id="RHEA-COMP:17067"/>
        <dbReference type="ChEBI" id="CHEBI:15378"/>
        <dbReference type="ChEBI" id="CHEBI:136412"/>
        <dbReference type="ChEBI" id="CHEBI:157695"/>
        <dbReference type="ChEBI" id="CHEBI:167181"/>
        <dbReference type="EC" id="4.2.99.18"/>
    </reaction>
</comment>
<dbReference type="PANTHER" id="PTHR10359">
    <property type="entry name" value="A/G-SPECIFIC ADENINE GLYCOSYLASE/ENDONUCLEASE III"/>
    <property type="match status" value="1"/>
</dbReference>
<dbReference type="PANTHER" id="PTHR10359:SF18">
    <property type="entry name" value="ENDONUCLEASE III"/>
    <property type="match status" value="1"/>
</dbReference>
<feature type="compositionally biased region" description="Basic and acidic residues" evidence="13">
    <location>
        <begin position="223"/>
        <end position="240"/>
    </location>
</feature>
<evidence type="ECO:0000256" key="4">
    <source>
        <dbReference type="ARBA" id="ARBA00022763"/>
    </source>
</evidence>
<accession>A0A853KBB9</accession>
<keyword evidence="3 12" id="KW-0479">Metal-binding</keyword>
<dbReference type="GO" id="GO:0006285">
    <property type="term" value="P:base-excision repair, AP site formation"/>
    <property type="evidence" value="ECO:0007669"/>
    <property type="project" value="TreeGrafter"/>
</dbReference>
<dbReference type="Proteomes" id="UP000077421">
    <property type="component" value="Unassembled WGS sequence"/>
</dbReference>
<evidence type="ECO:0000256" key="1">
    <source>
        <dbReference type="ARBA" id="ARBA00008343"/>
    </source>
</evidence>
<keyword evidence="2 12" id="KW-0004">4Fe-4S</keyword>
<keyword evidence="15" id="KW-0540">Nuclease</keyword>
<evidence type="ECO:0000256" key="2">
    <source>
        <dbReference type="ARBA" id="ARBA00022485"/>
    </source>
</evidence>
<dbReference type="InterPro" id="IPR023170">
    <property type="entry name" value="HhH_base_excis_C"/>
</dbReference>
<feature type="binding site" evidence="12">
    <location>
        <position position="201"/>
    </location>
    <ligand>
        <name>[4Fe-4S] cluster</name>
        <dbReference type="ChEBI" id="CHEBI:49883"/>
    </ligand>
</feature>
<dbReference type="InterPro" id="IPR004036">
    <property type="entry name" value="Endonuclease-III-like_CS2"/>
</dbReference>
<feature type="region of interest" description="Disordered" evidence="13">
    <location>
        <begin position="214"/>
        <end position="240"/>
    </location>
</feature>
<dbReference type="Gene3D" id="1.10.1670.10">
    <property type="entry name" value="Helix-hairpin-Helix base-excision DNA repair enzymes (C-terminal)"/>
    <property type="match status" value="1"/>
</dbReference>
<evidence type="ECO:0000256" key="10">
    <source>
        <dbReference type="ARBA" id="ARBA00023239"/>
    </source>
</evidence>
<dbReference type="InterPro" id="IPR011257">
    <property type="entry name" value="DNA_glycosylase"/>
</dbReference>
<keyword evidence="10 12" id="KW-0456">Lyase</keyword>
<dbReference type="RefSeq" id="WP_067562903.1">
    <property type="nucleotide sequence ID" value="NZ_LSUQ01000011.1"/>
</dbReference>
<dbReference type="EMBL" id="LSUQ01000011">
    <property type="protein sequence ID" value="OAG94342.1"/>
    <property type="molecule type" value="Genomic_DNA"/>
</dbReference>
<evidence type="ECO:0000256" key="12">
    <source>
        <dbReference type="HAMAP-Rule" id="MF_00942"/>
    </source>
</evidence>
<feature type="binding site" evidence="12">
    <location>
        <position position="207"/>
    </location>
    <ligand>
        <name>[4Fe-4S] cluster</name>
        <dbReference type="ChEBI" id="CHEBI:49883"/>
    </ligand>
</feature>
<keyword evidence="6 12" id="KW-0408">Iron</keyword>
<dbReference type="GO" id="GO:0140078">
    <property type="term" value="F:class I DNA-(apurinic or apyrimidinic site) endonuclease activity"/>
    <property type="evidence" value="ECO:0007669"/>
    <property type="project" value="UniProtKB-EC"/>
</dbReference>
<dbReference type="InterPro" id="IPR000445">
    <property type="entry name" value="HhH_motif"/>
</dbReference>
<dbReference type="OrthoDB" id="9800977at2"/>
<evidence type="ECO:0000313" key="15">
    <source>
        <dbReference type="EMBL" id="OAG94342.1"/>
    </source>
</evidence>
<dbReference type="HAMAP" id="MF_00942">
    <property type="entry name" value="Nth"/>
    <property type="match status" value="1"/>
</dbReference>
<evidence type="ECO:0000256" key="5">
    <source>
        <dbReference type="ARBA" id="ARBA00022801"/>
    </source>
</evidence>
<evidence type="ECO:0000256" key="7">
    <source>
        <dbReference type="ARBA" id="ARBA00023014"/>
    </source>
</evidence>
<evidence type="ECO:0000313" key="16">
    <source>
        <dbReference type="Proteomes" id="UP000077421"/>
    </source>
</evidence>
<feature type="binding site" evidence="12">
    <location>
        <position position="191"/>
    </location>
    <ligand>
        <name>[4Fe-4S] cluster</name>
        <dbReference type="ChEBI" id="CHEBI:49883"/>
    </ligand>
</feature>
<comment type="caution">
    <text evidence="15">The sequence shown here is derived from an EMBL/GenBank/DDBJ whole genome shotgun (WGS) entry which is preliminary data.</text>
</comment>
<dbReference type="SMART" id="SM00478">
    <property type="entry name" value="ENDO3c"/>
    <property type="match status" value="1"/>
</dbReference>
<keyword evidence="9 12" id="KW-0234">DNA repair</keyword>
<dbReference type="PIRSF" id="PIRSF001435">
    <property type="entry name" value="Nth"/>
    <property type="match status" value="1"/>
</dbReference>
<keyword evidence="4 12" id="KW-0227">DNA damage</keyword>
<dbReference type="AlphaFoldDB" id="A0A853KBB9"/>
<dbReference type="GO" id="GO:0003677">
    <property type="term" value="F:DNA binding"/>
    <property type="evidence" value="ECO:0007669"/>
    <property type="project" value="UniProtKB-UniRule"/>
</dbReference>
<keyword evidence="11 12" id="KW-0326">Glycosidase</keyword>
<evidence type="ECO:0000256" key="3">
    <source>
        <dbReference type="ARBA" id="ARBA00022723"/>
    </source>
</evidence>
<keyword evidence="5 12" id="KW-0378">Hydrolase</keyword>
<evidence type="ECO:0000259" key="14">
    <source>
        <dbReference type="SMART" id="SM00478"/>
    </source>
</evidence>
<reference evidence="15 16" key="1">
    <citation type="submission" date="2016-02" db="EMBL/GenBank/DDBJ databases">
        <title>Draft genome sequence of Acidibacillus ferrooxidans SLC66.</title>
        <authorList>
            <person name="Oliveira G."/>
            <person name="Nancucheo I."/>
            <person name="Dall'Agnol H."/>
            <person name="Johnson B."/>
            <person name="Oliveira R."/>
            <person name="Nunes G.L."/>
            <person name="Tzotzos G."/>
            <person name="Orellana S.C."/>
            <person name="Salim A.C."/>
            <person name="Araujo F.M."/>
        </authorList>
    </citation>
    <scope>NUCLEOTIDE SEQUENCE [LARGE SCALE GENOMIC DNA]</scope>
    <source>
        <strain evidence="15 16">SLC66</strain>
    </source>
</reference>
<gene>
    <name evidence="12" type="primary">nth</name>
    <name evidence="15" type="ORF">AYW79_05610</name>
</gene>
<dbReference type="EC" id="4.2.99.18" evidence="12"/>
<evidence type="ECO:0000256" key="9">
    <source>
        <dbReference type="ARBA" id="ARBA00023204"/>
    </source>
</evidence>
<protein>
    <recommendedName>
        <fullName evidence="12">Endonuclease III</fullName>
        <ecNumber evidence="12">4.2.99.18</ecNumber>
    </recommendedName>
    <alternativeName>
        <fullName evidence="12">DNA-(apurinic or apyrimidinic site) lyase</fullName>
    </alternativeName>
</protein>
<dbReference type="InterPro" id="IPR005759">
    <property type="entry name" value="Nth"/>
</dbReference>
<dbReference type="SUPFAM" id="SSF48150">
    <property type="entry name" value="DNA-glycosylase"/>
    <property type="match status" value="1"/>
</dbReference>
<comment type="function">
    <text evidence="12">DNA repair enzyme that has both DNA N-glycosylase activity and AP-lyase activity. The DNA N-glycosylase activity releases various damaged pyrimidines from DNA by cleaving the N-glycosidic bond, leaving an AP (apurinic/apyrimidinic) site. The AP-lyase activity cleaves the phosphodiester bond 3' to the AP site by a beta-elimination, leaving a 3'-terminal unsaturated sugar and a product with a terminal 5'-phosphate.</text>
</comment>
<evidence type="ECO:0000256" key="13">
    <source>
        <dbReference type="SAM" id="MobiDB-lite"/>
    </source>
</evidence>
<keyword evidence="7 12" id="KW-0411">Iron-sulfur</keyword>
<dbReference type="GO" id="GO:0046872">
    <property type="term" value="F:metal ion binding"/>
    <property type="evidence" value="ECO:0007669"/>
    <property type="project" value="UniProtKB-KW"/>
</dbReference>
<organism evidence="15 16">
    <name type="scientific">Ferroacidibacillus organovorans</name>
    <dbReference type="NCBI Taxonomy" id="1765683"/>
    <lineage>
        <taxon>Bacteria</taxon>
        <taxon>Bacillati</taxon>
        <taxon>Bacillota</taxon>
        <taxon>Bacilli</taxon>
        <taxon>Bacillales</taxon>
        <taxon>Alicyclobacillaceae</taxon>
        <taxon>Ferroacidibacillus</taxon>
    </lineage>
</organism>
<dbReference type="Pfam" id="PF00730">
    <property type="entry name" value="HhH-GPD"/>
    <property type="match status" value="1"/>
</dbReference>
<name>A0A853KBB9_9BACL</name>
<dbReference type="Pfam" id="PF00633">
    <property type="entry name" value="HHH"/>
    <property type="match status" value="1"/>
</dbReference>